<dbReference type="InterPro" id="IPR041558">
    <property type="entry name" value="MucBP_2"/>
</dbReference>
<reference evidence="7 8" key="1">
    <citation type="journal article" date="2015" name="Genome Announc.">
        <title>Expanding the biotechnology potential of lactobacilli through comparative genomics of 213 strains and associated genera.</title>
        <authorList>
            <person name="Sun Z."/>
            <person name="Harris H.M."/>
            <person name="McCann A."/>
            <person name="Guo C."/>
            <person name="Argimon S."/>
            <person name="Zhang W."/>
            <person name="Yang X."/>
            <person name="Jeffery I.B."/>
            <person name="Cooney J.C."/>
            <person name="Kagawa T.F."/>
            <person name="Liu W."/>
            <person name="Song Y."/>
            <person name="Salvetti E."/>
            <person name="Wrobel A."/>
            <person name="Rasinkangas P."/>
            <person name="Parkhill J."/>
            <person name="Rea M.C."/>
            <person name="O'Sullivan O."/>
            <person name="Ritari J."/>
            <person name="Douillard F.P."/>
            <person name="Paul Ross R."/>
            <person name="Yang R."/>
            <person name="Briner A.E."/>
            <person name="Felis G.E."/>
            <person name="de Vos W.M."/>
            <person name="Barrangou R."/>
            <person name="Klaenhammer T.R."/>
            <person name="Caufield P.W."/>
            <person name="Cui Y."/>
            <person name="Zhang H."/>
            <person name="O'Toole P.W."/>
        </authorList>
    </citation>
    <scope>NUCLEOTIDE SEQUENCE [LARGE SCALE GENOMIC DNA]</scope>
    <source>
        <strain evidence="7 8">DSM 23365</strain>
    </source>
</reference>
<feature type="region of interest" description="Disordered" evidence="5">
    <location>
        <begin position="2226"/>
        <end position="2272"/>
    </location>
</feature>
<dbReference type="OrthoDB" id="2282350at2"/>
<gene>
    <name evidence="7" type="ORF">FD14_GL002109</name>
</gene>
<dbReference type="Gene3D" id="3.10.20.470">
    <property type="match status" value="4"/>
</dbReference>
<dbReference type="Pfam" id="PF19258">
    <property type="entry name" value="KxYKxGKxW_sig"/>
    <property type="match status" value="1"/>
</dbReference>
<feature type="compositionally biased region" description="Polar residues" evidence="5">
    <location>
        <begin position="95"/>
        <end position="149"/>
    </location>
</feature>
<dbReference type="NCBIfam" id="TIGR01167">
    <property type="entry name" value="LPXTG_anchor"/>
    <property type="match status" value="1"/>
</dbReference>
<evidence type="ECO:0000256" key="5">
    <source>
        <dbReference type="SAM" id="MobiDB-lite"/>
    </source>
</evidence>
<comment type="caution">
    <text evidence="7">The sequence shown here is derived from an EMBL/GenBank/DDBJ whole genome shotgun (WGS) entry which is preliminary data.</text>
</comment>
<evidence type="ECO:0000256" key="3">
    <source>
        <dbReference type="ARBA" id="ARBA00022729"/>
    </source>
</evidence>
<keyword evidence="2" id="KW-0964">Secreted</keyword>
<proteinExistence type="predicted"/>
<keyword evidence="3" id="KW-0732">Signal</keyword>
<keyword evidence="8" id="KW-1185">Reference proteome</keyword>
<dbReference type="RefSeq" id="WP_057152278.1">
    <property type="nucleotide sequence ID" value="NZ_AYZM01000158.1"/>
</dbReference>
<dbReference type="InterPro" id="IPR022263">
    <property type="entry name" value="KxYKxGKxW"/>
</dbReference>
<dbReference type="Pfam" id="PF17965">
    <property type="entry name" value="MucBP_2"/>
    <property type="match status" value="4"/>
</dbReference>
<evidence type="ECO:0000313" key="7">
    <source>
        <dbReference type="EMBL" id="KRN18244.1"/>
    </source>
</evidence>
<dbReference type="EMBL" id="AYZM01000158">
    <property type="protein sequence ID" value="KRN18244.1"/>
    <property type="molecule type" value="Genomic_DNA"/>
</dbReference>
<keyword evidence="1" id="KW-0134">Cell wall</keyword>
<dbReference type="Proteomes" id="UP000051442">
    <property type="component" value="Unassembled WGS sequence"/>
</dbReference>
<accession>A0A0R2F1V7</accession>
<evidence type="ECO:0000259" key="6">
    <source>
        <dbReference type="PROSITE" id="PS50847"/>
    </source>
</evidence>
<feature type="domain" description="Gram-positive cocci surface proteins LPxTG" evidence="6">
    <location>
        <begin position="2308"/>
        <end position="2341"/>
    </location>
</feature>
<dbReference type="STRING" id="1423804.FD14_GL002109"/>
<protein>
    <submittedName>
        <fullName evidence="7">Cell surface protein</fullName>
    </submittedName>
</protein>
<evidence type="ECO:0000313" key="8">
    <source>
        <dbReference type="Proteomes" id="UP000051442"/>
    </source>
</evidence>
<dbReference type="PATRIC" id="fig|1423804.4.peg.2291"/>
<dbReference type="PROSITE" id="PS50847">
    <property type="entry name" value="GRAM_POS_ANCHORING"/>
    <property type="match status" value="1"/>
</dbReference>
<organism evidence="7 8">
    <name type="scientific">Secundilactobacillus similis DSM 23365 = JCM 2765</name>
    <dbReference type="NCBI Taxonomy" id="1423804"/>
    <lineage>
        <taxon>Bacteria</taxon>
        <taxon>Bacillati</taxon>
        <taxon>Bacillota</taxon>
        <taxon>Bacilli</taxon>
        <taxon>Lactobacillales</taxon>
        <taxon>Lactobacillaceae</taxon>
        <taxon>Secundilactobacillus</taxon>
    </lineage>
</organism>
<sequence>MMGKNNHQQLVRDNTVVHYKAYKVGKHWVFAGITALTVGAGLLFGGSQQAQAATTETSDPTTSVADAGTSSDIQGKTVTLNATSTADTNAAAQPPVTSDETDANASRITTANSISDGNANTVDNGNSGNQPEATATSATSQQPNSDTADTTVLNSAVDSTKTSIDANDAASVNVETQPDNQQVYKTPTVKSGVTESASIAPTTDTGSNVVTTSGTEFTLKFTAAAGDKVEVYVDGADTDSPLFDGAYRSYMSVSNVAKATMGVTTSVHSGIGTVPSITNDITQDGTYAQPFNLKLNNTYTQYSPTATTKSTVTVDKKIVVNINGVKAADYTYSVNYNVAPLRLLESGNYNPLTVYSDSPVTFVLPPFGLSDVNQSIVATSAGLNKLDAKTAEFRVAMPDGFKLDETATAALNASKSLNVVQAPSSSDILVEYDLTNTSNPVTNDSFISVSGSFTKYVADTSVTASAGNVFTVVTNSGETYSSTSTNLNVFNYKSGNDSSSTPVGKYDYAAPDSTPNTEYISVQRAGSDKDTLNLALGISNYHGPAMQNATSSLSIPKGFTTQSVSVNVPASLLTVTGQQNIPYELTYSDGTKLNGMLISGTNAITITAGKTVQSLNYQFDVPATTSTVMQSGRYDSDSGSATARYFDRNYDTYTLPVTSLTVTVDSSVQKGDYQFPVIIAGTDTSGQPIDATGTQTVNVIDSTYVTTSSISAKDQSSTSAGENLTAKTVSYAGATPQVSANRKLSDGTTSTSIQPVDLYLNQPIIYLVAPAQTHLITNEATLINGLPGVKLTKYTTTTGLNGYKIDLTQAARQSSEPYYRGSGTGNPYRDSQTMGVTGVFNLGNSDSILQRILYDFDIQADPDAVAGTGTLKMYYTVKDQVQDISNGVDTDGVMTGDPTAVFVPIQRATYTIKNMSGVYGVTMVQGSNDTGYSRAGTTSIYQPLADNQFAVNVQNLTANGLTNVSELINLPTIGDALKSQYNVQLTKGAASVPTGVTVSYSTLAQDQQSGTLTNPDSTGYVSAEDVTDWSAIKSILIQTDSLAANTNLGRVVFNVQDAKQLTDIGKTAYFDSGTYADGLTPIALKQASAASMTISGKATVKYAYQLPDGTTIPASTLTQTLNINQDTLKVPTIKNTDLPTGYRLINPTTGLAITSTNSTAAYKIGNIVNSDADYSSLGGQNGTAVIGQVATYDFDGDTILIPVVDTATQTVTVNYIDDITQTTLASKVLTGASLTPVLDGTTAYVTTPTINNYVKAGYKLVSDATNGTSLTFDDDLTQSPVYDVHLTHTTTIVTPTTPGTPGNLIPNTTTQWPAGVTATDLKKDVTRTINYVYGDDQSQVSAPVVQTATFTRDAIVDNATGTVLGYLPDSSLAAYKADPTSVALSKTDGWSATQTFAKVDSPTADVKTGYIPNQTTVTALNVAATDTNSEVKVIYAQIPKSVAIAYYDESDANRVLEKANLDGYVGKVENYDTTYQATLAKYEAMGYVFDKMTGNALSDSDRMITYTGTDTPQSTAVYLKHAAIAVTPDQPAAPGSDMPNTTTKWPTEIGDLSRTITQVINYVYDDGTQVAPSVTRSVTYQRAAIVDAVSGDFIGYLPVAVADNYISYENNDSETQTTAVKPTDTPSIDDGWKISSGDANFAALTSPVATKASYTADLAATTAYTALPSTGSAKLTVTYTPDQQLVTVSYIDDDANGAEVHVDTINGVTAGTNNYSQARTAVESDLTKLGYTIVGTTLPAGNVITFDDDATTPQTYLVHLKHQTVTVTPDQPKTPGTTMPSTDLKWPKGAQALDLNRTVTQTTNYVYASGGKAADGMTQTVTFQRAAIVDRITGQLLGYLAPDQLVAYQTDPTSVTLTSDAGWQATTATTFNSQSSPKITGYTPDLANTADYSVTPTTGDLKLTVTYNPDQQTATVTYVDDDANGAQVHQDTINSVSNGTHDYSQIRTAIQGGLTRLGYTIVGTDLPTDNIIVFDTDDATPQQFTIHLKHQTQTITPAQPGRPGEPIITNNPDGPKWPAGSDKTGLEQVVTETVNYVYDKDGQPAAPTVTDTVTFTRTGTVDLTNGQITYTDWVAKDGKTSFTAKPSPVITSYLASEATVPAVTGLTPTSSDVTKTVTYKALGGYTTNLPNVPTITYPNDPTDAGKTITTVIPNVPDYQPVGPDGQPLQPVDSGDLTKGYLPPIVTDPYVDTPITYQPTVTPGGTDGESTNTPVITTTETPATAVTPETPASAQTTNVPTQPATPINASATPVQSTAKTPTNATPLQSATEQATATRKIATETGLQATKALTQANQKGANAKSITTKLPQTNERPATGLSLLGLSLLGLLGLGKTRRRKDD</sequence>
<feature type="compositionally biased region" description="Polar residues" evidence="5">
    <location>
        <begin position="2234"/>
        <end position="2272"/>
    </location>
</feature>
<dbReference type="Gene3D" id="2.60.40.4300">
    <property type="match status" value="4"/>
</dbReference>
<evidence type="ECO:0000256" key="4">
    <source>
        <dbReference type="ARBA" id="ARBA00023088"/>
    </source>
</evidence>
<dbReference type="InterPro" id="IPR019931">
    <property type="entry name" value="LPXTG_anchor"/>
</dbReference>
<keyword evidence="4" id="KW-0572">Peptidoglycan-anchor</keyword>
<name>A0A0R2F1V7_9LACO</name>
<feature type="region of interest" description="Disordered" evidence="5">
    <location>
        <begin position="84"/>
        <end position="149"/>
    </location>
</feature>
<dbReference type="Pfam" id="PF17966">
    <property type="entry name" value="Muc_B2"/>
    <property type="match status" value="4"/>
</dbReference>
<dbReference type="NCBIfam" id="TIGR03715">
    <property type="entry name" value="KxYKxGKxW"/>
    <property type="match status" value="1"/>
</dbReference>
<dbReference type="InterPro" id="IPR041495">
    <property type="entry name" value="Mub_B2"/>
</dbReference>
<evidence type="ECO:0000256" key="1">
    <source>
        <dbReference type="ARBA" id="ARBA00022512"/>
    </source>
</evidence>
<evidence type="ECO:0000256" key="2">
    <source>
        <dbReference type="ARBA" id="ARBA00022525"/>
    </source>
</evidence>